<sequence>MANFTRRDAGRRASDNGRYNGPMTAAYIGKGIVTPGAGGGVVPVAFFVTRTKDGSIGQTYSADPGPG</sequence>
<feature type="non-terminal residue" evidence="2">
    <location>
        <position position="67"/>
    </location>
</feature>
<reference evidence="2 3" key="1">
    <citation type="submission" date="2020-08" db="EMBL/GenBank/DDBJ databases">
        <title>Genomic Encyclopedia of Type Strains, Phase IV (KMG-IV): sequencing the most valuable type-strain genomes for metagenomic binning, comparative biology and taxonomic classification.</title>
        <authorList>
            <person name="Goeker M."/>
        </authorList>
    </citation>
    <scope>NUCLEOTIDE SEQUENCE [LARGE SCALE GENOMIC DNA]</scope>
    <source>
        <strain evidence="2 3">DSM 25024</strain>
    </source>
</reference>
<proteinExistence type="predicted"/>
<accession>A0A7W6C1E8</accession>
<comment type="caution">
    <text evidence="2">The sequence shown here is derived from an EMBL/GenBank/DDBJ whole genome shotgun (WGS) entry which is preliminary data.</text>
</comment>
<dbReference type="AlphaFoldDB" id="A0A7W6C1E8"/>
<gene>
    <name evidence="2" type="ORF">GGR05_003829</name>
</gene>
<evidence type="ECO:0000256" key="1">
    <source>
        <dbReference type="SAM" id="MobiDB-lite"/>
    </source>
</evidence>
<organism evidence="2 3">
    <name type="scientific">Aureimonas phyllosphaerae</name>
    <dbReference type="NCBI Taxonomy" id="1166078"/>
    <lineage>
        <taxon>Bacteria</taxon>
        <taxon>Pseudomonadati</taxon>
        <taxon>Pseudomonadota</taxon>
        <taxon>Alphaproteobacteria</taxon>
        <taxon>Hyphomicrobiales</taxon>
        <taxon>Aurantimonadaceae</taxon>
        <taxon>Aureimonas</taxon>
    </lineage>
</organism>
<dbReference type="Proteomes" id="UP000531216">
    <property type="component" value="Unassembled WGS sequence"/>
</dbReference>
<evidence type="ECO:0000313" key="3">
    <source>
        <dbReference type="Proteomes" id="UP000531216"/>
    </source>
</evidence>
<protein>
    <submittedName>
        <fullName evidence="2">Uncharacterized protein</fullName>
    </submittedName>
</protein>
<name>A0A7W6C1E8_9HYPH</name>
<feature type="region of interest" description="Disordered" evidence="1">
    <location>
        <begin position="1"/>
        <end position="20"/>
    </location>
</feature>
<dbReference type="EMBL" id="JACIDO010000011">
    <property type="protein sequence ID" value="MBB3937661.1"/>
    <property type="molecule type" value="Genomic_DNA"/>
</dbReference>
<feature type="compositionally biased region" description="Basic and acidic residues" evidence="1">
    <location>
        <begin position="1"/>
        <end position="15"/>
    </location>
</feature>
<keyword evidence="3" id="KW-1185">Reference proteome</keyword>
<evidence type="ECO:0000313" key="2">
    <source>
        <dbReference type="EMBL" id="MBB3937661.1"/>
    </source>
</evidence>
<dbReference type="RefSeq" id="WP_210284129.1">
    <property type="nucleotide sequence ID" value="NZ_JACIDO010000011.1"/>
</dbReference>